<dbReference type="OrthoDB" id="3687959at2"/>
<name>A0A1M5GLP5_STRHI</name>
<evidence type="ECO:0000313" key="2">
    <source>
        <dbReference type="EMBL" id="SHG04606.1"/>
    </source>
</evidence>
<dbReference type="EMBL" id="FQVN01000006">
    <property type="protein sequence ID" value="SHG04606.1"/>
    <property type="molecule type" value="Genomic_DNA"/>
</dbReference>
<evidence type="ECO:0000313" key="3">
    <source>
        <dbReference type="Proteomes" id="UP000184501"/>
    </source>
</evidence>
<dbReference type="InterPro" id="IPR043917">
    <property type="entry name" value="DUF5753"/>
</dbReference>
<dbReference type="InterPro" id="IPR001387">
    <property type="entry name" value="Cro/C1-type_HTH"/>
</dbReference>
<accession>A0A1M5GLP5</accession>
<protein>
    <submittedName>
        <fullName evidence="2">Helix-turn-helix domain-containing protein</fullName>
    </submittedName>
</protein>
<dbReference type="Proteomes" id="UP000184501">
    <property type="component" value="Unassembled WGS sequence"/>
</dbReference>
<dbReference type="SUPFAM" id="SSF47413">
    <property type="entry name" value="lambda repressor-like DNA-binding domains"/>
    <property type="match status" value="1"/>
</dbReference>
<dbReference type="AlphaFoldDB" id="A0A1M5GLP5"/>
<dbReference type="Gene3D" id="1.10.260.40">
    <property type="entry name" value="lambda repressor-like DNA-binding domains"/>
    <property type="match status" value="1"/>
</dbReference>
<feature type="domain" description="HTH cro/C1-type" evidence="1">
    <location>
        <begin position="17"/>
        <end position="70"/>
    </location>
</feature>
<dbReference type="SMART" id="SM00530">
    <property type="entry name" value="HTH_XRE"/>
    <property type="match status" value="1"/>
</dbReference>
<dbReference type="GO" id="GO:0003677">
    <property type="term" value="F:DNA binding"/>
    <property type="evidence" value="ECO:0007669"/>
    <property type="project" value="InterPro"/>
</dbReference>
<dbReference type="STRING" id="2017.SAMN05444320_106170"/>
<dbReference type="Pfam" id="PF13560">
    <property type="entry name" value="HTH_31"/>
    <property type="match status" value="1"/>
</dbReference>
<sequence>MSEPDPTLRGQELGEELRKLREKAGLKIADVAVRIDVSQSKLSRLETGRRNAQVEDVAALLAIYGVVGAKRRELLDLAREADRLGWWQRDRPDFQARQRTLISLESQADQIINFEGMNMPGLLQTGEYTRSLMLECGMVPQDEVEDRMVTRLRRHSVLHRERPPQLLAIIDELVLRRIIGGVDVLRRQFDHLVELSARPNIKIRVVPNQQAHPGLTGSFAILRRTGAPVVVFLENMTSSLFLEERREVAQYEGAVRKLLATAHSEEHSRVLIAALARRLETEASVP</sequence>
<dbReference type="RefSeq" id="WP_073485320.1">
    <property type="nucleotide sequence ID" value="NZ_FQVN01000006.1"/>
</dbReference>
<proteinExistence type="predicted"/>
<dbReference type="PROSITE" id="PS50943">
    <property type="entry name" value="HTH_CROC1"/>
    <property type="match status" value="1"/>
</dbReference>
<dbReference type="Pfam" id="PF19054">
    <property type="entry name" value="DUF5753"/>
    <property type="match status" value="1"/>
</dbReference>
<reference evidence="2 3" key="1">
    <citation type="submission" date="2016-11" db="EMBL/GenBank/DDBJ databases">
        <authorList>
            <person name="Jaros S."/>
            <person name="Januszkiewicz K."/>
            <person name="Wedrychowicz H."/>
        </authorList>
    </citation>
    <scope>NUCLEOTIDE SEQUENCE [LARGE SCALE GENOMIC DNA]</scope>
    <source>
        <strain evidence="2 3">DSM 44523</strain>
    </source>
</reference>
<organism evidence="2 3">
    <name type="scientific">Streptoalloteichus hindustanus</name>
    <dbReference type="NCBI Taxonomy" id="2017"/>
    <lineage>
        <taxon>Bacteria</taxon>
        <taxon>Bacillati</taxon>
        <taxon>Actinomycetota</taxon>
        <taxon>Actinomycetes</taxon>
        <taxon>Pseudonocardiales</taxon>
        <taxon>Pseudonocardiaceae</taxon>
        <taxon>Streptoalloteichus</taxon>
    </lineage>
</organism>
<gene>
    <name evidence="2" type="ORF">SAMN05444320_106170</name>
</gene>
<evidence type="ECO:0000259" key="1">
    <source>
        <dbReference type="PROSITE" id="PS50943"/>
    </source>
</evidence>
<dbReference type="CDD" id="cd00093">
    <property type="entry name" value="HTH_XRE"/>
    <property type="match status" value="1"/>
</dbReference>
<keyword evidence="3" id="KW-1185">Reference proteome</keyword>
<dbReference type="InterPro" id="IPR010982">
    <property type="entry name" value="Lambda_DNA-bd_dom_sf"/>
</dbReference>